<comment type="caution">
    <text evidence="1">The sequence shown here is derived from an EMBL/GenBank/DDBJ whole genome shotgun (WGS) entry which is preliminary data.</text>
</comment>
<evidence type="ECO:0000313" key="2">
    <source>
        <dbReference type="Proteomes" id="UP001642360"/>
    </source>
</evidence>
<feature type="non-terminal residue" evidence="1">
    <location>
        <position position="1"/>
    </location>
</feature>
<name>A0ABC8V5A2_9AQUA</name>
<dbReference type="AlphaFoldDB" id="A0ABC8V5A2"/>
<gene>
    <name evidence="1" type="ORF">ILEXP_LOCUS59107</name>
</gene>
<evidence type="ECO:0000313" key="1">
    <source>
        <dbReference type="EMBL" id="CAK9188424.1"/>
    </source>
</evidence>
<dbReference type="EMBL" id="CAUOFW020010450">
    <property type="protein sequence ID" value="CAK9188424.1"/>
    <property type="molecule type" value="Genomic_DNA"/>
</dbReference>
<keyword evidence="2" id="KW-1185">Reference proteome</keyword>
<proteinExistence type="predicted"/>
<sequence length="74" mass="8652">YIAQKQHKNKYDNVTHHNQAAVLLTLRYSSKDHKKLSHHPSPICLIRHHPFPVPRECAIANTKDTLHRQPRTIT</sequence>
<accession>A0ABC8V5A2</accession>
<reference evidence="1 2" key="1">
    <citation type="submission" date="2024-02" db="EMBL/GenBank/DDBJ databases">
        <authorList>
            <person name="Vignale AGUSTIN F."/>
            <person name="Sosa J E."/>
            <person name="Modenutti C."/>
        </authorList>
    </citation>
    <scope>NUCLEOTIDE SEQUENCE [LARGE SCALE GENOMIC DNA]</scope>
</reference>
<organism evidence="1 2">
    <name type="scientific">Ilex paraguariensis</name>
    <name type="common">yerba mate</name>
    <dbReference type="NCBI Taxonomy" id="185542"/>
    <lineage>
        <taxon>Eukaryota</taxon>
        <taxon>Viridiplantae</taxon>
        <taxon>Streptophyta</taxon>
        <taxon>Embryophyta</taxon>
        <taxon>Tracheophyta</taxon>
        <taxon>Spermatophyta</taxon>
        <taxon>Magnoliopsida</taxon>
        <taxon>eudicotyledons</taxon>
        <taxon>Gunneridae</taxon>
        <taxon>Pentapetalae</taxon>
        <taxon>asterids</taxon>
        <taxon>campanulids</taxon>
        <taxon>Aquifoliales</taxon>
        <taxon>Aquifoliaceae</taxon>
        <taxon>Ilex</taxon>
    </lineage>
</organism>
<dbReference type="Proteomes" id="UP001642360">
    <property type="component" value="Unassembled WGS sequence"/>
</dbReference>
<protein>
    <submittedName>
        <fullName evidence="1">Uncharacterized protein</fullName>
    </submittedName>
</protein>